<dbReference type="InterPro" id="IPR036058">
    <property type="entry name" value="Kazal_dom_sf"/>
</dbReference>
<evidence type="ECO:0000313" key="2">
    <source>
        <dbReference type="EMBL" id="KAF2899625.1"/>
    </source>
</evidence>
<dbReference type="Proteomes" id="UP000801492">
    <property type="component" value="Unassembled WGS sequence"/>
</dbReference>
<organism evidence="2 3">
    <name type="scientific">Ignelater luminosus</name>
    <name type="common">Cucubano</name>
    <name type="synonym">Pyrophorus luminosus</name>
    <dbReference type="NCBI Taxonomy" id="2038154"/>
    <lineage>
        <taxon>Eukaryota</taxon>
        <taxon>Metazoa</taxon>
        <taxon>Ecdysozoa</taxon>
        <taxon>Arthropoda</taxon>
        <taxon>Hexapoda</taxon>
        <taxon>Insecta</taxon>
        <taxon>Pterygota</taxon>
        <taxon>Neoptera</taxon>
        <taxon>Endopterygota</taxon>
        <taxon>Coleoptera</taxon>
        <taxon>Polyphaga</taxon>
        <taxon>Elateriformia</taxon>
        <taxon>Elateroidea</taxon>
        <taxon>Elateridae</taxon>
        <taxon>Agrypninae</taxon>
        <taxon>Pyrophorini</taxon>
        <taxon>Ignelater</taxon>
    </lineage>
</organism>
<dbReference type="SUPFAM" id="SSF100895">
    <property type="entry name" value="Kazal-type serine protease inhibitors"/>
    <property type="match status" value="1"/>
</dbReference>
<dbReference type="CDD" id="cd00104">
    <property type="entry name" value="KAZAL_FS"/>
    <property type="match status" value="1"/>
</dbReference>
<gene>
    <name evidence="2" type="ORF">ILUMI_06552</name>
</gene>
<feature type="signal peptide" evidence="1">
    <location>
        <begin position="1"/>
        <end position="22"/>
    </location>
</feature>
<evidence type="ECO:0000256" key="1">
    <source>
        <dbReference type="SAM" id="SignalP"/>
    </source>
</evidence>
<dbReference type="Gene3D" id="3.30.60.30">
    <property type="match status" value="1"/>
</dbReference>
<dbReference type="AlphaFoldDB" id="A0A8K0GCG7"/>
<keyword evidence="1" id="KW-0732">Signal</keyword>
<name>A0A8K0GCG7_IGNLU</name>
<protein>
    <recommendedName>
        <fullName evidence="4">Kazal-like domain-containing protein</fullName>
    </recommendedName>
</protein>
<evidence type="ECO:0008006" key="4">
    <source>
        <dbReference type="Google" id="ProtNLM"/>
    </source>
</evidence>
<dbReference type="EMBL" id="VTPC01002714">
    <property type="protein sequence ID" value="KAF2899625.1"/>
    <property type="molecule type" value="Genomic_DNA"/>
</dbReference>
<evidence type="ECO:0000313" key="3">
    <source>
        <dbReference type="Proteomes" id="UP000801492"/>
    </source>
</evidence>
<sequence>MSIYAILLLLLEIISITRFIDAAVCACHRIIHPVLGPDGKLYGNFCHLQCTLGQNAFALSEKEAGMYTYVFWNFSIFISITFYNKTQLTKTLALDLELFVN</sequence>
<keyword evidence="3" id="KW-1185">Reference proteome</keyword>
<reference evidence="2" key="1">
    <citation type="submission" date="2019-08" db="EMBL/GenBank/DDBJ databases">
        <title>The genome of the North American firefly Photinus pyralis.</title>
        <authorList>
            <consortium name="Photinus pyralis genome working group"/>
            <person name="Fallon T.R."/>
            <person name="Sander Lower S.E."/>
            <person name="Weng J.-K."/>
        </authorList>
    </citation>
    <scope>NUCLEOTIDE SEQUENCE</scope>
    <source>
        <strain evidence="2">TRF0915ILg1</strain>
        <tissue evidence="2">Whole body</tissue>
    </source>
</reference>
<feature type="chain" id="PRO_5035427922" description="Kazal-like domain-containing protein" evidence="1">
    <location>
        <begin position="23"/>
        <end position="101"/>
    </location>
</feature>
<comment type="caution">
    <text evidence="2">The sequence shown here is derived from an EMBL/GenBank/DDBJ whole genome shotgun (WGS) entry which is preliminary data.</text>
</comment>
<accession>A0A8K0GCG7</accession>
<proteinExistence type="predicted"/>